<protein>
    <recommendedName>
        <fullName evidence="4">Membrane-anchored protein</fullName>
    </recommendedName>
</protein>
<feature type="transmembrane region" description="Helical" evidence="1">
    <location>
        <begin position="92"/>
        <end position="111"/>
    </location>
</feature>
<name>A0ABT6N0U1_9SPHN</name>
<keyword evidence="1" id="KW-0472">Membrane</keyword>
<reference evidence="2" key="1">
    <citation type="submission" date="2023-04" db="EMBL/GenBank/DDBJ databases">
        <title>Sphingomonas sp. MAHUQ-71 isolated from rice field.</title>
        <authorList>
            <person name="Huq M.A."/>
        </authorList>
    </citation>
    <scope>NUCLEOTIDE SEQUENCE</scope>
    <source>
        <strain evidence="2">MAHUQ-71</strain>
    </source>
</reference>
<evidence type="ECO:0000313" key="3">
    <source>
        <dbReference type="Proteomes" id="UP001160625"/>
    </source>
</evidence>
<feature type="transmembrane region" description="Helical" evidence="1">
    <location>
        <begin position="155"/>
        <end position="176"/>
    </location>
</feature>
<accession>A0ABT6N0U1</accession>
<dbReference type="Proteomes" id="UP001160625">
    <property type="component" value="Unassembled WGS sequence"/>
</dbReference>
<evidence type="ECO:0008006" key="4">
    <source>
        <dbReference type="Google" id="ProtNLM"/>
    </source>
</evidence>
<organism evidence="2 3">
    <name type="scientific">Sphingomonas oryzagri</name>
    <dbReference type="NCBI Taxonomy" id="3042314"/>
    <lineage>
        <taxon>Bacteria</taxon>
        <taxon>Pseudomonadati</taxon>
        <taxon>Pseudomonadota</taxon>
        <taxon>Alphaproteobacteria</taxon>
        <taxon>Sphingomonadales</taxon>
        <taxon>Sphingomonadaceae</taxon>
        <taxon>Sphingomonas</taxon>
    </lineage>
</organism>
<feature type="transmembrane region" description="Helical" evidence="1">
    <location>
        <begin position="68"/>
        <end position="86"/>
    </location>
</feature>
<feature type="transmembrane region" description="Helical" evidence="1">
    <location>
        <begin position="37"/>
        <end position="56"/>
    </location>
</feature>
<sequence length="245" mass="26506">MQIQHMPKVDMRYWSAIAMASLFGTNLGDLYAHDSGLGLIGGVPVLAALAALAFLIERRDSAPREAWYWLLIIIIRTGATNIADYGKHQMPYVVFGAILTILLVGFVAVSLKAHDRAEQIAEERRGMPKTGVAYWCAMLSAGVFGTFFGDVAQKLIGQGTASIVLLAALIGALALWRAQGANRIWLYWLTLAVARTAGTAMGDFLAENEALGIGLPIATLITGTIFLLILFVWPLRRTEVNAMAS</sequence>
<dbReference type="EMBL" id="JARYGZ010000001">
    <property type="protein sequence ID" value="MDH7638817.1"/>
    <property type="molecule type" value="Genomic_DNA"/>
</dbReference>
<gene>
    <name evidence="2" type="ORF">QGN17_08745</name>
</gene>
<feature type="transmembrane region" description="Helical" evidence="1">
    <location>
        <begin position="211"/>
        <end position="233"/>
    </location>
</feature>
<feature type="transmembrane region" description="Helical" evidence="1">
    <location>
        <begin position="132"/>
        <end position="149"/>
    </location>
</feature>
<evidence type="ECO:0000313" key="2">
    <source>
        <dbReference type="EMBL" id="MDH7638817.1"/>
    </source>
</evidence>
<keyword evidence="1" id="KW-0812">Transmembrane</keyword>
<keyword evidence="1" id="KW-1133">Transmembrane helix</keyword>
<dbReference type="InterPro" id="IPR007136">
    <property type="entry name" value="DUF347"/>
</dbReference>
<dbReference type="Pfam" id="PF03988">
    <property type="entry name" value="DUF347"/>
    <property type="match status" value="2"/>
</dbReference>
<proteinExistence type="predicted"/>
<dbReference type="RefSeq" id="WP_281044095.1">
    <property type="nucleotide sequence ID" value="NZ_JARYGZ010000001.1"/>
</dbReference>
<comment type="caution">
    <text evidence="2">The sequence shown here is derived from an EMBL/GenBank/DDBJ whole genome shotgun (WGS) entry which is preliminary data.</text>
</comment>
<feature type="transmembrane region" description="Helical" evidence="1">
    <location>
        <begin position="185"/>
        <end position="205"/>
    </location>
</feature>
<keyword evidence="3" id="KW-1185">Reference proteome</keyword>
<evidence type="ECO:0000256" key="1">
    <source>
        <dbReference type="SAM" id="Phobius"/>
    </source>
</evidence>
<feature type="transmembrane region" description="Helical" evidence="1">
    <location>
        <begin position="12"/>
        <end position="31"/>
    </location>
</feature>